<dbReference type="EMBL" id="JAJSOW010000003">
    <property type="protein sequence ID" value="KAI9196988.1"/>
    <property type="molecule type" value="Genomic_DNA"/>
</dbReference>
<dbReference type="SUPFAM" id="SSF57850">
    <property type="entry name" value="RING/U-box"/>
    <property type="match status" value="1"/>
</dbReference>
<dbReference type="CDD" id="cd16495">
    <property type="entry name" value="RING_CH-C4HC3_MARCH"/>
    <property type="match status" value="1"/>
</dbReference>
<evidence type="ECO:0000256" key="3">
    <source>
        <dbReference type="ARBA" id="ARBA00022833"/>
    </source>
</evidence>
<accession>A0AAD5JEH8</accession>
<feature type="compositionally biased region" description="Basic and acidic residues" evidence="4">
    <location>
        <begin position="1"/>
        <end position="11"/>
    </location>
</feature>
<dbReference type="AlphaFoldDB" id="A0AAD5JEH8"/>
<dbReference type="Gene3D" id="3.30.40.10">
    <property type="entry name" value="Zinc/RING finger domain, C3HC4 (zinc finger)"/>
    <property type="match status" value="1"/>
</dbReference>
<keyword evidence="5" id="KW-1133">Transmembrane helix</keyword>
<name>A0AAD5JEH8_ACENE</name>
<comment type="caution">
    <text evidence="7">The sequence shown here is derived from an EMBL/GenBank/DDBJ whole genome shotgun (WGS) entry which is preliminary data.</text>
</comment>
<evidence type="ECO:0000256" key="5">
    <source>
        <dbReference type="SAM" id="Phobius"/>
    </source>
</evidence>
<keyword evidence="5" id="KW-0472">Membrane</keyword>
<feature type="transmembrane region" description="Helical" evidence="5">
    <location>
        <begin position="155"/>
        <end position="173"/>
    </location>
</feature>
<evidence type="ECO:0000313" key="8">
    <source>
        <dbReference type="Proteomes" id="UP001064489"/>
    </source>
</evidence>
<dbReference type="Proteomes" id="UP001064489">
    <property type="component" value="Chromosome 1"/>
</dbReference>
<evidence type="ECO:0000313" key="7">
    <source>
        <dbReference type="EMBL" id="KAI9196988.1"/>
    </source>
</evidence>
<evidence type="ECO:0000256" key="4">
    <source>
        <dbReference type="SAM" id="MobiDB-lite"/>
    </source>
</evidence>
<evidence type="ECO:0000256" key="2">
    <source>
        <dbReference type="ARBA" id="ARBA00022771"/>
    </source>
</evidence>
<evidence type="ECO:0000256" key="1">
    <source>
        <dbReference type="ARBA" id="ARBA00022723"/>
    </source>
</evidence>
<dbReference type="SMART" id="SM00744">
    <property type="entry name" value="RINGv"/>
    <property type="match status" value="1"/>
</dbReference>
<dbReference type="InterPro" id="IPR011016">
    <property type="entry name" value="Znf_RING-CH"/>
</dbReference>
<feature type="region of interest" description="Disordered" evidence="4">
    <location>
        <begin position="1"/>
        <end position="36"/>
    </location>
</feature>
<dbReference type="GO" id="GO:0008270">
    <property type="term" value="F:zinc ion binding"/>
    <property type="evidence" value="ECO:0007669"/>
    <property type="project" value="UniProtKB-KW"/>
</dbReference>
<evidence type="ECO:0000259" key="6">
    <source>
        <dbReference type="PROSITE" id="PS51292"/>
    </source>
</evidence>
<keyword evidence="1" id="KW-0479">Metal-binding</keyword>
<keyword evidence="8" id="KW-1185">Reference proteome</keyword>
<dbReference type="PANTHER" id="PTHR46214:SF18">
    <property type="entry name" value="RING-CH-TYPE DOMAIN-CONTAINING PROTEIN"/>
    <property type="match status" value="1"/>
</dbReference>
<proteinExistence type="predicted"/>
<gene>
    <name evidence="7" type="ORF">LWI28_028792</name>
</gene>
<sequence>MPGFEDTRDDVSVSSDFSGEIGAHRDSDSSSEMDLESGVSLVQLHLESSDNKPERECRICQLGLEESNSQEFQPLIELGCFCKGDLGAAHRKCAETWFKNKGNMTCEICGSTAVNISGGEQTNQLTAASATASSSSPGASLIILPDQRFWNPRRAMNFLFATMIFAFVISWLFHFKVLS</sequence>
<dbReference type="InterPro" id="IPR013083">
    <property type="entry name" value="Znf_RING/FYVE/PHD"/>
</dbReference>
<protein>
    <recommendedName>
        <fullName evidence="6">RING-CH-type domain-containing protein</fullName>
    </recommendedName>
</protein>
<keyword evidence="3" id="KW-0862">Zinc</keyword>
<dbReference type="PROSITE" id="PS51292">
    <property type="entry name" value="ZF_RING_CH"/>
    <property type="match status" value="1"/>
</dbReference>
<reference evidence="7" key="2">
    <citation type="submission" date="2023-02" db="EMBL/GenBank/DDBJ databases">
        <authorList>
            <person name="Swenson N.G."/>
            <person name="Wegrzyn J.L."/>
            <person name="Mcevoy S.L."/>
        </authorList>
    </citation>
    <scope>NUCLEOTIDE SEQUENCE</scope>
    <source>
        <strain evidence="7">91603</strain>
        <tissue evidence="7">Leaf</tissue>
    </source>
</reference>
<dbReference type="Pfam" id="PF12906">
    <property type="entry name" value="RINGv"/>
    <property type="match status" value="1"/>
</dbReference>
<feature type="domain" description="RING-CH-type" evidence="6">
    <location>
        <begin position="49"/>
        <end position="116"/>
    </location>
</feature>
<keyword evidence="5" id="KW-0812">Transmembrane</keyword>
<keyword evidence="2" id="KW-0863">Zinc-finger</keyword>
<organism evidence="7 8">
    <name type="scientific">Acer negundo</name>
    <name type="common">Box elder</name>
    <dbReference type="NCBI Taxonomy" id="4023"/>
    <lineage>
        <taxon>Eukaryota</taxon>
        <taxon>Viridiplantae</taxon>
        <taxon>Streptophyta</taxon>
        <taxon>Embryophyta</taxon>
        <taxon>Tracheophyta</taxon>
        <taxon>Spermatophyta</taxon>
        <taxon>Magnoliopsida</taxon>
        <taxon>eudicotyledons</taxon>
        <taxon>Gunneridae</taxon>
        <taxon>Pentapetalae</taxon>
        <taxon>rosids</taxon>
        <taxon>malvids</taxon>
        <taxon>Sapindales</taxon>
        <taxon>Sapindaceae</taxon>
        <taxon>Hippocastanoideae</taxon>
        <taxon>Acereae</taxon>
        <taxon>Acer</taxon>
    </lineage>
</organism>
<dbReference type="PANTHER" id="PTHR46214">
    <property type="entry name" value="ZINC FINGER, RING-CH-TYPE"/>
    <property type="match status" value="1"/>
</dbReference>
<reference evidence="7" key="1">
    <citation type="journal article" date="2022" name="Plant J.">
        <title>Strategies of tolerance reflected in two North American maple genomes.</title>
        <authorList>
            <person name="McEvoy S.L."/>
            <person name="Sezen U.U."/>
            <person name="Trouern-Trend A."/>
            <person name="McMahon S.M."/>
            <person name="Schaberg P.G."/>
            <person name="Yang J."/>
            <person name="Wegrzyn J.L."/>
            <person name="Swenson N.G."/>
        </authorList>
    </citation>
    <scope>NUCLEOTIDE SEQUENCE</scope>
    <source>
        <strain evidence="7">91603</strain>
    </source>
</reference>